<gene>
    <name evidence="1" type="ORF">RMCFA_4568</name>
</gene>
<dbReference type="AlphaFoldDB" id="A0A100WU76"/>
<proteinExistence type="predicted"/>
<reference evidence="1 2" key="1">
    <citation type="journal article" date="2016" name="Genome Announc.">
        <title>Draft Genome Sequences of Five Rapidly Growing Mycobacterium Species, M. thermoresistibile, M. fortuitum subsp. acetamidolyticum, M. canariasense, M. brisbanense, and M. novocastrense.</title>
        <authorList>
            <person name="Katahira K."/>
            <person name="Ogura Y."/>
            <person name="Gotoh Y."/>
            <person name="Hayashi T."/>
        </authorList>
    </citation>
    <scope>NUCLEOTIDE SEQUENCE [LARGE SCALE GENOMIC DNA]</scope>
    <source>
        <strain evidence="1 2">JCM6368</strain>
    </source>
</reference>
<protein>
    <submittedName>
        <fullName evidence="1">Uncharacterized protein</fullName>
    </submittedName>
</protein>
<evidence type="ECO:0000313" key="2">
    <source>
        <dbReference type="Proteomes" id="UP000069705"/>
    </source>
</evidence>
<reference evidence="2" key="2">
    <citation type="submission" date="2016-02" db="EMBL/GenBank/DDBJ databases">
        <title>Draft genome sequence of five rapidly growing Mycobacterium species.</title>
        <authorList>
            <person name="Katahira K."/>
            <person name="Gotou Y."/>
            <person name="Iida K."/>
            <person name="Ogura Y."/>
            <person name="Hayashi T."/>
        </authorList>
    </citation>
    <scope>NUCLEOTIDE SEQUENCE [LARGE SCALE GENOMIC DNA]</scope>
    <source>
        <strain evidence="2">JCM6368</strain>
    </source>
</reference>
<dbReference type="Proteomes" id="UP000069705">
    <property type="component" value="Unassembled WGS sequence"/>
</dbReference>
<name>A0A100WU76_MYCFO</name>
<dbReference type="RefSeq" id="WP_061264691.1">
    <property type="nucleotide sequence ID" value="NZ_BCSZ01000045.1"/>
</dbReference>
<comment type="caution">
    <text evidence="1">The sequence shown here is derived from an EMBL/GenBank/DDBJ whole genome shotgun (WGS) entry which is preliminary data.</text>
</comment>
<accession>A0A100WU76</accession>
<dbReference type="EMBL" id="BCSZ01000045">
    <property type="protein sequence ID" value="GAT04457.1"/>
    <property type="molecule type" value="Genomic_DNA"/>
</dbReference>
<organism evidence="1 2">
    <name type="scientific">Mycolicibacterium fortuitum subsp. acetamidolyticum</name>
    <dbReference type="NCBI Taxonomy" id="144550"/>
    <lineage>
        <taxon>Bacteria</taxon>
        <taxon>Bacillati</taxon>
        <taxon>Actinomycetota</taxon>
        <taxon>Actinomycetes</taxon>
        <taxon>Mycobacteriales</taxon>
        <taxon>Mycobacteriaceae</taxon>
        <taxon>Mycolicibacterium</taxon>
    </lineage>
</organism>
<sequence length="71" mass="7903">MTSRYSDDLDLVAPEDYVPTTLHALLMHLHVSDAARDVQEAAVRGWLQDHPAGPAMQFTLRKFGFGHLIGD</sequence>
<evidence type="ECO:0000313" key="1">
    <source>
        <dbReference type="EMBL" id="GAT04457.1"/>
    </source>
</evidence>